<dbReference type="Pfam" id="PF00873">
    <property type="entry name" value="ACR_tran"/>
    <property type="match status" value="1"/>
</dbReference>
<reference evidence="3" key="1">
    <citation type="journal article" date="2019" name="Int. J. Syst. Evol. Microbiol.">
        <title>The Global Catalogue of Microorganisms (GCM) 10K type strain sequencing project: providing services to taxonomists for standard genome sequencing and annotation.</title>
        <authorList>
            <consortium name="The Broad Institute Genomics Platform"/>
            <consortium name="The Broad Institute Genome Sequencing Center for Infectious Disease"/>
            <person name="Wu L."/>
            <person name="Ma J."/>
        </authorList>
    </citation>
    <scope>NUCLEOTIDE SEQUENCE [LARGE SCALE GENOMIC DNA]</scope>
    <source>
        <strain evidence="3">JCM 18401</strain>
    </source>
</reference>
<feature type="transmembrane region" description="Helical" evidence="1">
    <location>
        <begin position="853"/>
        <end position="872"/>
    </location>
</feature>
<dbReference type="Gene3D" id="3.30.2090.10">
    <property type="entry name" value="Multidrug efflux transporter AcrB TolC docking domain, DN and DC subdomains"/>
    <property type="match status" value="2"/>
</dbReference>
<feature type="transmembrane region" description="Helical" evidence="1">
    <location>
        <begin position="12"/>
        <end position="30"/>
    </location>
</feature>
<protein>
    <submittedName>
        <fullName evidence="2">Efflux RND transporter permease subunit</fullName>
    </submittedName>
</protein>
<keyword evidence="1" id="KW-0812">Transmembrane</keyword>
<dbReference type="Gene3D" id="1.20.1640.10">
    <property type="entry name" value="Multidrug efflux transporter AcrB transmembrane domain"/>
    <property type="match status" value="2"/>
</dbReference>
<dbReference type="InterPro" id="IPR001036">
    <property type="entry name" value="Acrflvin-R"/>
</dbReference>
<sequence>MILTDVSVKRPVFASVLSILLVAFGLVAFGKLPLREYPNIDVPVVNVSVGYRGASASVIDSRITQRIESQVSGIEGIRNVTANSRDGRASVNIEFNSNRDIDVAANDVRDKVSRIGLPQEADAPRVTKASGNSDVIMWLNLIAGNMDNLELTDYAKRYIVDRFAVIDGVAEVHMSGSRSYAVRVWLDNEKMAARGLTVADIENVLRSENVELPAGSMESKHLQYSLRVQRSFRDIDDFAKMVVGSGRDDYLVRLADVARVEMVADEDRRIFRANGENVLGLGITRQSTASTLDVANEINKTIAQINDGLPPGMELMVSYDSSVFIQSSIDEVYSTLLITMMLVVLVIYLFLGSVRAVLIPAVTVPVSLTASFMVLYGLGYSLNLITLLAMILAIGMVVDDAIVMLENIQRRIEEGEQPLMAAFLGARQVGFAIVATTLVLVAVFLPIGFMEGDLGRLFREFSVAMCAAVIFSSLIALTLSPMMASKILKPNPSTPWIVTKVDGALERVKVRYRSVLLTWSKQPILVALLVTAACCGSYYFADKLGSEFAPREDRGTINIHFGGPQGATFEYMLPYVEEVEYRLQPYLESGEVVNLSTQAPNGWGRMADFNNGRITLRLAEWGERRSAHVIQQELRELFRDIAGVWVGVGMPQPFGRGSGAPVQFVIGGGTYEELSQWRDIIIEEAEKNLGLRNINHDYHETKAQLRVIIDQERANDLGVSIRDIGRTLETMLGSRVVTSMEQRGEDYDIILEGLRERQNTAEDLDNIYVRSKNNRALIPLSNLVTTQEFADASRLNRHKRMRSVTITANLTEGYGLGEALEYMNGLVEDLLPTDAMVSYKGPSQDHFESGSSVVFVFALALLVVFLVLAGQFESYIHPFVIMLTVPLAAFGALVGLYFTDQSINLYSQIGMIMLIGLAAKNGILIVEFANQLRDEGVPFDDAIIEAALARLRPIIMTGITTVAGSIPLVMASGAGAETRFVIGIVVLFGVVIATFFTLLVIPVVYHLLAKHTNSPEFVSRELAQQLAKEKPAVPLPTKEAA</sequence>
<gene>
    <name evidence="2" type="ORF">GCM10023333_12990</name>
</gene>
<feature type="transmembrane region" description="Helical" evidence="1">
    <location>
        <begin position="429"/>
        <end position="449"/>
    </location>
</feature>
<dbReference type="Proteomes" id="UP001499988">
    <property type="component" value="Unassembled WGS sequence"/>
</dbReference>
<dbReference type="RefSeq" id="WP_345334539.1">
    <property type="nucleotide sequence ID" value="NZ_BAABJZ010000016.1"/>
</dbReference>
<dbReference type="InterPro" id="IPR027463">
    <property type="entry name" value="AcrB_DN_DC_subdom"/>
</dbReference>
<dbReference type="SUPFAM" id="SSF82714">
    <property type="entry name" value="Multidrug efflux transporter AcrB TolC docking domain, DN and DC subdomains"/>
    <property type="match status" value="2"/>
</dbReference>
<dbReference type="Gene3D" id="3.30.70.1430">
    <property type="entry name" value="Multidrug efflux transporter AcrB pore domain"/>
    <property type="match status" value="2"/>
</dbReference>
<feature type="transmembrane region" description="Helical" evidence="1">
    <location>
        <begin position="461"/>
        <end position="479"/>
    </location>
</feature>
<evidence type="ECO:0000313" key="3">
    <source>
        <dbReference type="Proteomes" id="UP001499988"/>
    </source>
</evidence>
<feature type="transmembrane region" description="Helical" evidence="1">
    <location>
        <begin position="879"/>
        <end position="899"/>
    </location>
</feature>
<dbReference type="SUPFAM" id="SSF82866">
    <property type="entry name" value="Multidrug efflux transporter AcrB transmembrane domain"/>
    <property type="match status" value="2"/>
</dbReference>
<dbReference type="PANTHER" id="PTHR32063:SF14">
    <property type="entry name" value="BLL4319 PROTEIN"/>
    <property type="match status" value="1"/>
</dbReference>
<evidence type="ECO:0000256" key="1">
    <source>
        <dbReference type="SAM" id="Phobius"/>
    </source>
</evidence>
<dbReference type="PRINTS" id="PR00702">
    <property type="entry name" value="ACRIFLAVINRP"/>
</dbReference>
<feature type="transmembrane region" description="Helical" evidence="1">
    <location>
        <begin position="332"/>
        <end position="351"/>
    </location>
</feature>
<feature type="transmembrane region" description="Helical" evidence="1">
    <location>
        <begin position="980"/>
        <end position="1005"/>
    </location>
</feature>
<evidence type="ECO:0000313" key="2">
    <source>
        <dbReference type="EMBL" id="GAA4880214.1"/>
    </source>
</evidence>
<dbReference type="Gene3D" id="3.30.70.1320">
    <property type="entry name" value="Multidrug efflux transporter AcrB pore domain like"/>
    <property type="match status" value="1"/>
</dbReference>
<feature type="transmembrane region" description="Helical" evidence="1">
    <location>
        <begin position="905"/>
        <end position="926"/>
    </location>
</feature>
<feature type="transmembrane region" description="Helical" evidence="1">
    <location>
        <begin position="523"/>
        <end position="541"/>
    </location>
</feature>
<keyword evidence="3" id="KW-1185">Reference proteome</keyword>
<keyword evidence="1" id="KW-1133">Transmembrane helix</keyword>
<dbReference type="SUPFAM" id="SSF82693">
    <property type="entry name" value="Multidrug efflux transporter AcrB pore domain, PN1, PN2, PC1 and PC2 subdomains"/>
    <property type="match status" value="3"/>
</dbReference>
<feature type="transmembrane region" description="Helical" evidence="1">
    <location>
        <begin position="954"/>
        <end position="974"/>
    </location>
</feature>
<accession>A0ABP9ELU5</accession>
<proteinExistence type="predicted"/>
<organism evidence="2 3">
    <name type="scientific">Ferrimonas pelagia</name>
    <dbReference type="NCBI Taxonomy" id="1177826"/>
    <lineage>
        <taxon>Bacteria</taxon>
        <taxon>Pseudomonadati</taxon>
        <taxon>Pseudomonadota</taxon>
        <taxon>Gammaproteobacteria</taxon>
        <taxon>Alteromonadales</taxon>
        <taxon>Ferrimonadaceae</taxon>
        <taxon>Ferrimonas</taxon>
    </lineage>
</organism>
<keyword evidence="1" id="KW-0472">Membrane</keyword>
<dbReference type="PANTHER" id="PTHR32063">
    <property type="match status" value="1"/>
</dbReference>
<dbReference type="EMBL" id="BAABJZ010000016">
    <property type="protein sequence ID" value="GAA4880214.1"/>
    <property type="molecule type" value="Genomic_DNA"/>
</dbReference>
<name>A0ABP9ELU5_9GAMM</name>
<comment type="caution">
    <text evidence="2">The sequence shown here is derived from an EMBL/GenBank/DDBJ whole genome shotgun (WGS) entry which is preliminary data.</text>
</comment>
<dbReference type="Gene3D" id="3.30.70.1440">
    <property type="entry name" value="Multidrug efflux transporter AcrB pore domain"/>
    <property type="match status" value="1"/>
</dbReference>